<keyword evidence="5" id="KW-0472">Membrane</keyword>
<comment type="caution">
    <text evidence="8">The sequence shown here is derived from an EMBL/GenBank/DDBJ whole genome shotgun (WGS) entry which is preliminary data.</text>
</comment>
<keyword evidence="3 6" id="KW-0732">Signal</keyword>
<protein>
    <submittedName>
        <fullName evidence="8">LPXTG cell wall anchor domain-containing protein</fullName>
    </submittedName>
</protein>
<evidence type="ECO:0000313" key="9">
    <source>
        <dbReference type="Proteomes" id="UP000305792"/>
    </source>
</evidence>
<name>A0A4S8PKC2_9ACTN</name>
<dbReference type="AlphaFoldDB" id="A0A4S8PKC2"/>
<evidence type="ECO:0000256" key="4">
    <source>
        <dbReference type="ARBA" id="ARBA00023088"/>
    </source>
</evidence>
<reference evidence="8 9" key="1">
    <citation type="journal article" date="2018" name="Int. J. Syst. Evol. Microbiol.">
        <title>Glycomyces paridis sp. nov., isolated from the medicinal plant Paris polyphylla.</title>
        <authorList>
            <person name="Fang X.M."/>
            <person name="Bai J.L."/>
            <person name="Su J."/>
            <person name="Zhao L.L."/>
            <person name="Liu H.Y."/>
            <person name="Ma B.P."/>
            <person name="Zhang Y.Q."/>
            <person name="Yu L.Y."/>
        </authorList>
    </citation>
    <scope>NUCLEOTIDE SEQUENCE [LARGE SCALE GENOMIC DNA]</scope>
    <source>
        <strain evidence="8 9">CPCC 204357</strain>
    </source>
</reference>
<keyword evidence="2" id="KW-0964">Secreted</keyword>
<dbReference type="NCBIfam" id="TIGR01167">
    <property type="entry name" value="LPXTG_anchor"/>
    <property type="match status" value="1"/>
</dbReference>
<evidence type="ECO:0000256" key="3">
    <source>
        <dbReference type="ARBA" id="ARBA00022729"/>
    </source>
</evidence>
<keyword evidence="4" id="KW-0572">Peptidoglycan-anchor</keyword>
<evidence type="ECO:0000256" key="2">
    <source>
        <dbReference type="ARBA" id="ARBA00022525"/>
    </source>
</evidence>
<evidence type="ECO:0000256" key="1">
    <source>
        <dbReference type="ARBA" id="ARBA00022512"/>
    </source>
</evidence>
<organism evidence="8 9">
    <name type="scientific">Glycomyces paridis</name>
    <dbReference type="NCBI Taxonomy" id="2126555"/>
    <lineage>
        <taxon>Bacteria</taxon>
        <taxon>Bacillati</taxon>
        <taxon>Actinomycetota</taxon>
        <taxon>Actinomycetes</taxon>
        <taxon>Glycomycetales</taxon>
        <taxon>Glycomycetaceae</taxon>
        <taxon>Glycomyces</taxon>
    </lineage>
</organism>
<sequence>MNRTLKRVLGLTASVTLGLAGAVAFASGAQAHHTEVAPTTDCLAADGSWTVTWSATDWAWKSYGDGNLGAGTITKVTSTPDVALNGDIAVGETLPYPGEGSLTATQTFGADVEQATLVIKAEWPNGQKGDNKQYLKTAYKPTQLCEPDDEPSTPAPVADAQQESWSDCFGLTVWVANLNPDKLATFTISPSNGDSFEVTPEAGQEGETFDFPASETGDLTVDVSVDGGEPTTHAWAPAENCDFGEYFDTCEGLDFNLMVPADGVETTYTFTTSENEEPAVYVVAPGDTQEVSFEGTPGLIVYLLIENGKNPYPFEFEWTPCDETPSASETPSAAPQLPTTGSSLSIMIGSAAALIVAAAAILLIMRRRRAAQDW</sequence>
<evidence type="ECO:0000256" key="6">
    <source>
        <dbReference type="SAM" id="SignalP"/>
    </source>
</evidence>
<feature type="transmembrane region" description="Helical" evidence="5">
    <location>
        <begin position="344"/>
        <end position="365"/>
    </location>
</feature>
<dbReference type="Pfam" id="PF00746">
    <property type="entry name" value="Gram_pos_anchor"/>
    <property type="match status" value="1"/>
</dbReference>
<keyword evidence="5" id="KW-1133">Transmembrane helix</keyword>
<gene>
    <name evidence="8" type="ORF">E9998_02215</name>
</gene>
<evidence type="ECO:0000313" key="8">
    <source>
        <dbReference type="EMBL" id="THV31213.1"/>
    </source>
</evidence>
<keyword evidence="1" id="KW-0134">Cell wall</keyword>
<evidence type="ECO:0000256" key="5">
    <source>
        <dbReference type="SAM" id="Phobius"/>
    </source>
</evidence>
<feature type="signal peptide" evidence="6">
    <location>
        <begin position="1"/>
        <end position="26"/>
    </location>
</feature>
<accession>A0A4S8PKC2</accession>
<feature type="domain" description="Gram-positive cocci surface proteins LPxTG" evidence="7">
    <location>
        <begin position="331"/>
        <end position="369"/>
    </location>
</feature>
<dbReference type="OrthoDB" id="5187969at2"/>
<keyword evidence="5" id="KW-0812">Transmembrane</keyword>
<dbReference type="InterPro" id="IPR019931">
    <property type="entry name" value="LPXTG_anchor"/>
</dbReference>
<evidence type="ECO:0000259" key="7">
    <source>
        <dbReference type="Pfam" id="PF00746"/>
    </source>
</evidence>
<dbReference type="RefSeq" id="WP_136528086.1">
    <property type="nucleotide sequence ID" value="NZ_STGX01000002.1"/>
</dbReference>
<dbReference type="Proteomes" id="UP000305792">
    <property type="component" value="Unassembled WGS sequence"/>
</dbReference>
<dbReference type="EMBL" id="STGX01000002">
    <property type="protein sequence ID" value="THV31213.1"/>
    <property type="molecule type" value="Genomic_DNA"/>
</dbReference>
<keyword evidence="9" id="KW-1185">Reference proteome</keyword>
<proteinExistence type="predicted"/>
<feature type="chain" id="PRO_5039036048" evidence="6">
    <location>
        <begin position="27"/>
        <end position="374"/>
    </location>
</feature>